<feature type="region of interest" description="Disordered" evidence="2">
    <location>
        <begin position="89"/>
        <end position="117"/>
    </location>
</feature>
<accession>A0A9X9BQM0</accession>
<keyword evidence="3" id="KW-0732">Signal</keyword>
<evidence type="ECO:0000256" key="2">
    <source>
        <dbReference type="SAM" id="MobiDB-lite"/>
    </source>
</evidence>
<dbReference type="RefSeq" id="WP_074844899.1">
    <property type="nucleotide sequence ID" value="NZ_FNSU01000001.1"/>
</dbReference>
<dbReference type="OrthoDB" id="8910666at2"/>
<evidence type="ECO:0000313" key="5">
    <source>
        <dbReference type="Proteomes" id="UP000316123"/>
    </source>
</evidence>
<protein>
    <submittedName>
        <fullName evidence="4">Conjugal transfer protein</fullName>
    </submittedName>
</protein>
<gene>
    <name evidence="4" type="ORF">FIV41_22295</name>
</gene>
<comment type="caution">
    <text evidence="4">The sequence shown here is derived from an EMBL/GenBank/DDBJ whole genome shotgun (WGS) entry which is preliminary data.</text>
</comment>
<sequence>MSTTVFRCLLFLSLAIAHVSGYAASTHEQEQEQEQEQLSLVQQQLDTLERLATRAEAARTLEPIERYRFDYPRLTQDIQRIRQGVQSYLYPSRAQPRDPSELVGDYRLDTPIAEPSP</sequence>
<dbReference type="AlphaFoldDB" id="A0A9X9BQM0"/>
<feature type="compositionally biased region" description="Basic and acidic residues" evidence="2">
    <location>
        <begin position="95"/>
        <end position="108"/>
    </location>
</feature>
<dbReference type="NCBIfam" id="TIGR01690">
    <property type="entry name" value="ICE_RAQPRD"/>
    <property type="match status" value="1"/>
</dbReference>
<organism evidence="4 5">
    <name type="scientific">Pseudomonas marginalis</name>
    <name type="common">Pseudomonas panacis</name>
    <dbReference type="NCBI Taxonomy" id="298"/>
    <lineage>
        <taxon>Bacteria</taxon>
        <taxon>Pseudomonadati</taxon>
        <taxon>Pseudomonadota</taxon>
        <taxon>Gammaproteobacteria</taxon>
        <taxon>Pseudomonadales</taxon>
        <taxon>Pseudomonadaceae</taxon>
        <taxon>Pseudomonas</taxon>
    </lineage>
</organism>
<dbReference type="EMBL" id="VFEQ01000017">
    <property type="protein sequence ID" value="TWR54722.1"/>
    <property type="molecule type" value="Genomic_DNA"/>
</dbReference>
<evidence type="ECO:0000256" key="1">
    <source>
        <dbReference type="SAM" id="Coils"/>
    </source>
</evidence>
<name>A0A9X9BQM0_PSEMA</name>
<keyword evidence="1" id="KW-0175">Coiled coil</keyword>
<reference evidence="4 5" key="1">
    <citation type="submission" date="2019-06" db="EMBL/GenBank/DDBJ databases">
        <title>Pseudomonas bimorpha sp. nov. isolated from bovine raw milk and skim milk concentrate.</title>
        <authorList>
            <person name="Hofmann K."/>
            <person name="Huptas C."/>
            <person name="Doll E."/>
            <person name="Scherer S."/>
            <person name="Wenning M."/>
        </authorList>
    </citation>
    <scope>NUCLEOTIDE SEQUENCE [LARGE SCALE GENOMIC DNA]</scope>
    <source>
        <strain evidence="4 5">DSM 13124</strain>
    </source>
</reference>
<dbReference type="Proteomes" id="UP000316123">
    <property type="component" value="Unassembled WGS sequence"/>
</dbReference>
<proteinExistence type="predicted"/>
<evidence type="ECO:0000313" key="4">
    <source>
        <dbReference type="EMBL" id="TWR54722.1"/>
    </source>
</evidence>
<feature type="coiled-coil region" evidence="1">
    <location>
        <begin position="24"/>
        <end position="58"/>
    </location>
</feature>
<feature type="signal peptide" evidence="3">
    <location>
        <begin position="1"/>
        <end position="23"/>
    </location>
</feature>
<evidence type="ECO:0000256" key="3">
    <source>
        <dbReference type="SAM" id="SignalP"/>
    </source>
</evidence>
<feature type="chain" id="PRO_5040861127" evidence="3">
    <location>
        <begin position="24"/>
        <end position="117"/>
    </location>
</feature>
<dbReference type="InterPro" id="IPR019110">
    <property type="entry name" value="Uncharacterised_RAQPRD"/>
</dbReference>
<dbReference type="Pfam" id="PF09686">
    <property type="entry name" value="Plasmid_RAQPRD"/>
    <property type="match status" value="1"/>
</dbReference>